<keyword evidence="3" id="KW-1185">Reference proteome</keyword>
<organism evidence="2 3">
    <name type="scientific">Paenactinomyces guangxiensis</name>
    <dbReference type="NCBI Taxonomy" id="1490290"/>
    <lineage>
        <taxon>Bacteria</taxon>
        <taxon>Bacillati</taxon>
        <taxon>Bacillota</taxon>
        <taxon>Bacilli</taxon>
        <taxon>Bacillales</taxon>
        <taxon>Thermoactinomycetaceae</taxon>
        <taxon>Paenactinomyces</taxon>
    </lineage>
</organism>
<name>A0A7W1WNP8_9BACL</name>
<dbReference type="Gene3D" id="3.30.200.20">
    <property type="entry name" value="Phosphorylase Kinase, domain 1"/>
    <property type="match status" value="1"/>
</dbReference>
<dbReference type="Pfam" id="PF01636">
    <property type="entry name" value="APH"/>
    <property type="match status" value="1"/>
</dbReference>
<dbReference type="GO" id="GO:0016740">
    <property type="term" value="F:transferase activity"/>
    <property type="evidence" value="ECO:0007669"/>
    <property type="project" value="UniProtKB-KW"/>
</dbReference>
<dbReference type="InterPro" id="IPR002575">
    <property type="entry name" value="Aminoglycoside_PTrfase"/>
</dbReference>
<dbReference type="SUPFAM" id="SSF56112">
    <property type="entry name" value="Protein kinase-like (PK-like)"/>
    <property type="match status" value="1"/>
</dbReference>
<accession>A0A7W1WNP8</accession>
<proteinExistence type="predicted"/>
<dbReference type="Proteomes" id="UP000535491">
    <property type="component" value="Unassembled WGS sequence"/>
</dbReference>
<feature type="domain" description="Aminoglycoside phosphotransferase" evidence="1">
    <location>
        <begin position="18"/>
        <end position="76"/>
    </location>
</feature>
<evidence type="ECO:0000313" key="3">
    <source>
        <dbReference type="Proteomes" id="UP000535491"/>
    </source>
</evidence>
<gene>
    <name evidence="2" type="ORF">H1191_02035</name>
</gene>
<comment type="caution">
    <text evidence="2">The sequence shown here is derived from an EMBL/GenBank/DDBJ whole genome shotgun (WGS) entry which is preliminary data.</text>
</comment>
<protein>
    <submittedName>
        <fullName evidence="2">Phosphotransferase</fullName>
    </submittedName>
</protein>
<dbReference type="InterPro" id="IPR011009">
    <property type="entry name" value="Kinase-like_dom_sf"/>
</dbReference>
<dbReference type="RefSeq" id="WP_181750306.1">
    <property type="nucleotide sequence ID" value="NZ_JAECVR010000001.1"/>
</dbReference>
<evidence type="ECO:0000259" key="1">
    <source>
        <dbReference type="Pfam" id="PF01636"/>
    </source>
</evidence>
<keyword evidence="2" id="KW-0808">Transferase</keyword>
<sequence>MNMEVILNDLGVQSVYSCTQIIGGQDSSVWKVETSQGATYALRLLPRQRHQQFTREENIIRLVFDHGIPVPKVHLVKLWGSGPLC</sequence>
<dbReference type="AlphaFoldDB" id="A0A7W1WNP8"/>
<evidence type="ECO:0000313" key="2">
    <source>
        <dbReference type="EMBL" id="MBA4493094.1"/>
    </source>
</evidence>
<dbReference type="EMBL" id="JACEIQ010000001">
    <property type="protein sequence ID" value="MBA4493094.1"/>
    <property type="molecule type" value="Genomic_DNA"/>
</dbReference>
<reference evidence="2 3" key="1">
    <citation type="submission" date="2020-07" db="EMBL/GenBank/DDBJ databases">
        <authorList>
            <person name="Feng H."/>
        </authorList>
    </citation>
    <scope>NUCLEOTIDE SEQUENCE [LARGE SCALE GENOMIC DNA]</scope>
    <source>
        <strain evidence="3">s-10</strain>
    </source>
</reference>